<dbReference type="HOGENOM" id="CLU_000604_1_22_9"/>
<evidence type="ECO:0000259" key="5">
    <source>
        <dbReference type="PROSITE" id="PS50893"/>
    </source>
</evidence>
<dbReference type="PANTHER" id="PTHR42798:SF2">
    <property type="entry name" value="ABC TRANSPORTER ATP-BINDING PROTEIN MG467-RELATED"/>
    <property type="match status" value="1"/>
</dbReference>
<dbReference type="KEGG" id="rho:RHOM_07285"/>
<dbReference type="GO" id="GO:0005524">
    <property type="term" value="F:ATP binding"/>
    <property type="evidence" value="ECO:0007669"/>
    <property type="project" value="UniProtKB-KW"/>
</dbReference>
<accession>G2SWP4</accession>
<dbReference type="STRING" id="585394.RHOM_07285"/>
<dbReference type="GO" id="GO:0022857">
    <property type="term" value="F:transmembrane transporter activity"/>
    <property type="evidence" value="ECO:0007669"/>
    <property type="project" value="UniProtKB-ARBA"/>
</dbReference>
<dbReference type="Pfam" id="PF00005">
    <property type="entry name" value="ABC_tran"/>
    <property type="match status" value="1"/>
</dbReference>
<feature type="domain" description="ABC transporter" evidence="5">
    <location>
        <begin position="18"/>
        <end position="247"/>
    </location>
</feature>
<evidence type="ECO:0000313" key="6">
    <source>
        <dbReference type="EMBL" id="AEN96570.1"/>
    </source>
</evidence>
<dbReference type="InterPro" id="IPR017871">
    <property type="entry name" value="ABC_transporter-like_CS"/>
</dbReference>
<dbReference type="eggNOG" id="COG1136">
    <property type="taxonomic scope" value="Bacteria"/>
</dbReference>
<keyword evidence="4" id="KW-0067">ATP-binding</keyword>
<dbReference type="PROSITE" id="PS00211">
    <property type="entry name" value="ABC_TRANSPORTER_1"/>
    <property type="match status" value="1"/>
</dbReference>
<evidence type="ECO:0000256" key="1">
    <source>
        <dbReference type="ARBA" id="ARBA00005417"/>
    </source>
</evidence>
<keyword evidence="2" id="KW-0813">Transport</keyword>
<proteinExistence type="inferred from homology"/>
<comment type="similarity">
    <text evidence="1">Belongs to the ABC transporter superfamily.</text>
</comment>
<evidence type="ECO:0000313" key="7">
    <source>
        <dbReference type="Proteomes" id="UP000008178"/>
    </source>
</evidence>
<dbReference type="Proteomes" id="UP000008178">
    <property type="component" value="Chromosome"/>
</dbReference>
<reference evidence="6 7" key="1">
    <citation type="journal article" date="2015" name="Genome Announc.">
        <title>Complete genome sequence of the human gut symbiont Roseburia hominis.</title>
        <authorList>
            <person name="Travis A.J."/>
            <person name="Kelly D."/>
            <person name="Flint H.J."/>
            <person name="Aminov R.I."/>
        </authorList>
    </citation>
    <scope>NUCLEOTIDE SEQUENCE [LARGE SCALE GENOMIC DNA]</scope>
    <source>
        <strain evidence="7">DSM 16839 / JCM 17582 / NCIMB 14029 / A2-183</strain>
    </source>
</reference>
<dbReference type="GO" id="GO:0016887">
    <property type="term" value="F:ATP hydrolysis activity"/>
    <property type="evidence" value="ECO:0007669"/>
    <property type="project" value="InterPro"/>
</dbReference>
<dbReference type="PANTHER" id="PTHR42798">
    <property type="entry name" value="LIPOPROTEIN-RELEASING SYSTEM ATP-BINDING PROTEIN LOLD"/>
    <property type="match status" value="1"/>
</dbReference>
<evidence type="ECO:0000256" key="4">
    <source>
        <dbReference type="ARBA" id="ARBA00022840"/>
    </source>
</evidence>
<dbReference type="InterPro" id="IPR003439">
    <property type="entry name" value="ABC_transporter-like_ATP-bd"/>
</dbReference>
<dbReference type="InterPro" id="IPR017911">
    <property type="entry name" value="MacB-like_ATP-bd"/>
</dbReference>
<dbReference type="InterPro" id="IPR003593">
    <property type="entry name" value="AAA+_ATPase"/>
</dbReference>
<dbReference type="CDD" id="cd03255">
    <property type="entry name" value="ABC_MJ0796_LolCDE_FtsE"/>
    <property type="match status" value="1"/>
</dbReference>
<dbReference type="GO" id="GO:0098796">
    <property type="term" value="C:membrane protein complex"/>
    <property type="evidence" value="ECO:0007669"/>
    <property type="project" value="UniProtKB-ARBA"/>
</dbReference>
<keyword evidence="7" id="KW-1185">Reference proteome</keyword>
<sequence length="247" mass="27766">MGMFRKEEIMSEEEKKFLEIVDLKKGFGSGETRQEVLRGMNFSVAKGEFCVLLGPSGSGKSTLLNIIGGIDSADSGYISIGGDKLEEMSEKKLTQYRRKHLGYVFQMYNLIGNLNVKENIEVGAYLSDHALDIDELLHTLGLYEHRYKLPNQLSGGQQQRVSIGRAIVKNPDILLCDEPTGALDYHTSKEILKLIEDVNIKYGNTVIMVTHNEAIRHMADHVIKLRDGEVRHNEINTDKVSAADLEW</sequence>
<keyword evidence="3" id="KW-0547">Nucleotide-binding</keyword>
<dbReference type="SMART" id="SM00382">
    <property type="entry name" value="AAA"/>
    <property type="match status" value="1"/>
</dbReference>
<protein>
    <recommendedName>
        <fullName evidence="5">ABC transporter domain-containing protein</fullName>
    </recommendedName>
</protein>
<evidence type="ECO:0000256" key="2">
    <source>
        <dbReference type="ARBA" id="ARBA00022448"/>
    </source>
</evidence>
<dbReference type="EMBL" id="CP003040">
    <property type="protein sequence ID" value="AEN96570.1"/>
    <property type="molecule type" value="Genomic_DNA"/>
</dbReference>
<organism evidence="6 7">
    <name type="scientific">Roseburia hominis (strain DSM 16839 / JCM 17582 / NCIMB 14029 / A2-183)</name>
    <dbReference type="NCBI Taxonomy" id="585394"/>
    <lineage>
        <taxon>Bacteria</taxon>
        <taxon>Bacillati</taxon>
        <taxon>Bacillota</taxon>
        <taxon>Clostridia</taxon>
        <taxon>Lachnospirales</taxon>
        <taxon>Lachnospiraceae</taxon>
        <taxon>Roseburia</taxon>
    </lineage>
</organism>
<dbReference type="InterPro" id="IPR027417">
    <property type="entry name" value="P-loop_NTPase"/>
</dbReference>
<dbReference type="SUPFAM" id="SSF52540">
    <property type="entry name" value="P-loop containing nucleoside triphosphate hydrolases"/>
    <property type="match status" value="1"/>
</dbReference>
<dbReference type="PROSITE" id="PS50893">
    <property type="entry name" value="ABC_TRANSPORTER_2"/>
    <property type="match status" value="1"/>
</dbReference>
<dbReference type="Gene3D" id="3.40.50.300">
    <property type="entry name" value="P-loop containing nucleotide triphosphate hydrolases"/>
    <property type="match status" value="1"/>
</dbReference>
<name>G2SWP4_ROSHA</name>
<evidence type="ECO:0000256" key="3">
    <source>
        <dbReference type="ARBA" id="ARBA00022741"/>
    </source>
</evidence>
<dbReference type="FunFam" id="3.40.50.300:FF:000032">
    <property type="entry name" value="Export ABC transporter ATP-binding protein"/>
    <property type="match status" value="1"/>
</dbReference>
<dbReference type="AlphaFoldDB" id="G2SWP4"/>
<gene>
    <name evidence="6" type="ordered locus">RHOM_07285</name>
</gene>